<accession>A0ABT5EFX2</accession>
<evidence type="ECO:0000313" key="1">
    <source>
        <dbReference type="EMBL" id="MDC0740676.1"/>
    </source>
</evidence>
<evidence type="ECO:0008006" key="3">
    <source>
        <dbReference type="Google" id="ProtNLM"/>
    </source>
</evidence>
<reference evidence="1 2" key="1">
    <citation type="submission" date="2022-11" db="EMBL/GenBank/DDBJ databases">
        <title>Minimal conservation of predation-associated metabolite biosynthetic gene clusters underscores biosynthetic potential of Myxococcota including descriptions for ten novel species: Archangium lansinium sp. nov., Myxococcus landrumus sp. nov., Nannocystis bai.</title>
        <authorList>
            <person name="Ahearne A."/>
            <person name="Stevens C."/>
            <person name="Dowd S."/>
        </authorList>
    </citation>
    <scope>NUCLEOTIDE SEQUENCE [LARGE SCALE GENOMIC DNA]</scope>
    <source>
        <strain evidence="1 2">RJM3</strain>
    </source>
</reference>
<name>A0ABT5EFX2_9BACT</name>
<comment type="caution">
    <text evidence="1">The sequence shown here is derived from an EMBL/GenBank/DDBJ whole genome shotgun (WGS) entry which is preliminary data.</text>
</comment>
<protein>
    <recommendedName>
        <fullName evidence="3">DUF1501 domain-containing protein</fullName>
    </recommendedName>
</protein>
<gene>
    <name evidence="1" type="ORF">POL67_04915</name>
</gene>
<dbReference type="EMBL" id="JAQNDO010000001">
    <property type="protein sequence ID" value="MDC0740676.1"/>
    <property type="molecule type" value="Genomic_DNA"/>
</dbReference>
<keyword evidence="2" id="KW-1185">Reference proteome</keyword>
<sequence>MNGRHLNPIHVWAAGIGTPLRFSDNDARLPNPGGGDQPFGQDNWLVGVDFANFADLGNKLGGGQLDLPSFVCKNMLFACGPIEENQNTRLALLAHGAPGGIDIDNTTGRDMDTSVVHDPRMLNAGTISKYTTPLDQIERVLAYRGLLHVLFDRGRKAMEQERNLRRGLQVGPLLRPAR</sequence>
<dbReference type="Proteomes" id="UP001221411">
    <property type="component" value="Unassembled WGS sequence"/>
</dbReference>
<organism evidence="1 2">
    <name type="scientific">Polyangium mundeleinium</name>
    <dbReference type="NCBI Taxonomy" id="2995306"/>
    <lineage>
        <taxon>Bacteria</taxon>
        <taxon>Pseudomonadati</taxon>
        <taxon>Myxococcota</taxon>
        <taxon>Polyangia</taxon>
        <taxon>Polyangiales</taxon>
        <taxon>Polyangiaceae</taxon>
        <taxon>Polyangium</taxon>
    </lineage>
</organism>
<dbReference type="RefSeq" id="WP_271915877.1">
    <property type="nucleotide sequence ID" value="NZ_JAQNDO010000001.1"/>
</dbReference>
<proteinExistence type="predicted"/>
<evidence type="ECO:0000313" key="2">
    <source>
        <dbReference type="Proteomes" id="UP001221411"/>
    </source>
</evidence>